<evidence type="ECO:0008006" key="3">
    <source>
        <dbReference type="Google" id="ProtNLM"/>
    </source>
</evidence>
<dbReference type="Proteomes" id="UP000262073">
    <property type="component" value="Chromosome"/>
</dbReference>
<evidence type="ECO:0000313" key="1">
    <source>
        <dbReference type="EMBL" id="AXR07847.1"/>
    </source>
</evidence>
<name>A0A346NQP0_9ALTE</name>
<proteinExistence type="predicted"/>
<evidence type="ECO:0000313" key="2">
    <source>
        <dbReference type="Proteomes" id="UP000262073"/>
    </source>
</evidence>
<dbReference type="AlphaFoldDB" id="A0A346NQP0"/>
<gene>
    <name evidence="1" type="ORF">D0Y50_16675</name>
</gene>
<dbReference type="SUPFAM" id="SSF52540">
    <property type="entry name" value="P-loop containing nucleoside triphosphate hydrolases"/>
    <property type="match status" value="1"/>
</dbReference>
<keyword evidence="2" id="KW-1185">Reference proteome</keyword>
<dbReference type="KEGG" id="salm:D0Y50_16675"/>
<dbReference type="InterPro" id="IPR027417">
    <property type="entry name" value="P-loop_NTPase"/>
</dbReference>
<dbReference type="EMBL" id="CP031769">
    <property type="protein sequence ID" value="AXR07847.1"/>
    <property type="molecule type" value="Genomic_DNA"/>
</dbReference>
<organism evidence="1 2">
    <name type="scientific">Salinimonas sediminis</name>
    <dbReference type="NCBI Taxonomy" id="2303538"/>
    <lineage>
        <taxon>Bacteria</taxon>
        <taxon>Pseudomonadati</taxon>
        <taxon>Pseudomonadota</taxon>
        <taxon>Gammaproteobacteria</taxon>
        <taxon>Alteromonadales</taxon>
        <taxon>Alteromonadaceae</taxon>
        <taxon>Alteromonas/Salinimonas group</taxon>
        <taxon>Salinimonas</taxon>
    </lineage>
</organism>
<accession>A0A346NQP0</accession>
<protein>
    <recommendedName>
        <fullName evidence="3">Sulfotransferase family protein</fullName>
    </recommendedName>
</protein>
<dbReference type="OrthoDB" id="6384490at2"/>
<dbReference type="RefSeq" id="WP_117318099.1">
    <property type="nucleotide sequence ID" value="NZ_CP031769.1"/>
</dbReference>
<sequence>MINATLHIGAGKAGSSTIQNFLTANRDAFQKIGVIYPQDKLPNGQLGGDNHKTLAFISKNNPLSRPYLARYRVTNLNQFGEFRKSVKTAYKAQIDRCDNKGRLILSAEQFWSELVTFEEVNNLKLVLFDLGINVDKIIFYIREQASWVNSFLHQKIREGSLKDFSLPFSYNFLFDRLNYLHTASLWQQVFFESKVDLRLFQKCSFVNNDLLTDFFFTAGLHNEFDSVNNFKQAKLREVNSSGYDLEICKATVFWNKIKDKSEYLKAKPLMGKMFSEYLVTQIRNSTSAKSVKLITKDDVSDIRAMFSTSNNLLLASFTDSAGSFTYDNLDDYPNERPVEFNQVQYFEYLYKNCIEGNRG</sequence>
<reference evidence="1 2" key="1">
    <citation type="submission" date="2018-08" db="EMBL/GenBank/DDBJ databases">
        <title>Salinimonas sediminis sp. nov., a piezophilic bacterium isolated from a deep-sea sediment sample from the New Britain Trench.</title>
        <authorList>
            <person name="Cao J."/>
        </authorList>
    </citation>
    <scope>NUCLEOTIDE SEQUENCE [LARGE SCALE GENOMIC DNA]</scope>
    <source>
        <strain evidence="1 2">N102</strain>
    </source>
</reference>